<dbReference type="Proteomes" id="UP001290462">
    <property type="component" value="Unassembled WGS sequence"/>
</dbReference>
<dbReference type="AlphaFoldDB" id="A0AAW9JYN4"/>
<gene>
    <name evidence="2" type="ORF">RAK27_08070</name>
</gene>
<dbReference type="SUPFAM" id="SSF52266">
    <property type="entry name" value="SGNH hydrolase"/>
    <property type="match status" value="1"/>
</dbReference>
<proteinExistence type="predicted"/>
<feature type="transmembrane region" description="Helical" evidence="1">
    <location>
        <begin position="6"/>
        <end position="23"/>
    </location>
</feature>
<keyword evidence="1" id="KW-1133">Transmembrane helix</keyword>
<keyword evidence="1" id="KW-0812">Transmembrane</keyword>
<dbReference type="GO" id="GO:0016787">
    <property type="term" value="F:hydrolase activity"/>
    <property type="evidence" value="ECO:0007669"/>
    <property type="project" value="UniProtKB-KW"/>
</dbReference>
<reference evidence="2" key="1">
    <citation type="submission" date="2023-08" db="EMBL/GenBank/DDBJ databases">
        <title>Genomic characterization of piscicolin 126 produced by Carnobacterium maltaromaticum CM22 strain isolated from salmon (Salmo salar).</title>
        <authorList>
            <person name="Gonzalez-Gragera E."/>
            <person name="Garcia-Lopez J.D."/>
            <person name="Teso-Perez C."/>
            <person name="Gimenez-Hernandez I."/>
            <person name="Peralta-Sanchez J.M."/>
            <person name="Valdivia E."/>
            <person name="Montalban-Lopez M."/>
            <person name="Martin-Platero A.M."/>
            <person name="Banos A."/>
            <person name="Martinez-Bueno M."/>
        </authorList>
    </citation>
    <scope>NUCLEOTIDE SEQUENCE</scope>
    <source>
        <strain evidence="2">CM22</strain>
    </source>
</reference>
<dbReference type="EC" id="3.1.-.-" evidence="2"/>
<comment type="caution">
    <text evidence="2">The sequence shown here is derived from an EMBL/GenBank/DDBJ whole genome shotgun (WGS) entry which is preliminary data.</text>
</comment>
<sequence>MNKKSLILLFIGLILTGAIIFLGKNYSITKKNELLRQGEAQESLVQGQEEKRTMNEKNDLEAKTTEFQSNRANLSINDYLVLINAKNSKATLAFYGDNVESEQWTKNIKTATIEKTGLANLETNRYYFPGYDSLRLTNENTSEKLVDLKPDVVFFFIPVVGNQAVDISLDASSQAILASYLALKEQLPDSLIVAVTPVPSSSLMNKFNSRTLDYTSYVTDAVTVLTENEVPLLDLHSLYLSELETTNQLLASTLEADGIQLNAQGVTIATTLFLNQLASPRDTTSGID</sequence>
<evidence type="ECO:0000313" key="3">
    <source>
        <dbReference type="Proteomes" id="UP001290462"/>
    </source>
</evidence>
<organism evidence="2 3">
    <name type="scientific">Carnobacterium maltaromaticum</name>
    <name type="common">Carnobacterium piscicola</name>
    <dbReference type="NCBI Taxonomy" id="2751"/>
    <lineage>
        <taxon>Bacteria</taxon>
        <taxon>Bacillati</taxon>
        <taxon>Bacillota</taxon>
        <taxon>Bacilli</taxon>
        <taxon>Lactobacillales</taxon>
        <taxon>Carnobacteriaceae</taxon>
        <taxon>Carnobacterium</taxon>
    </lineage>
</organism>
<evidence type="ECO:0000256" key="1">
    <source>
        <dbReference type="SAM" id="Phobius"/>
    </source>
</evidence>
<dbReference type="InterPro" id="IPR036514">
    <property type="entry name" value="SGNH_hydro_sf"/>
</dbReference>
<dbReference type="RefSeq" id="WP_317942647.1">
    <property type="nucleotide sequence ID" value="NZ_JAVBVO010000003.1"/>
</dbReference>
<dbReference type="Gene3D" id="3.40.50.1110">
    <property type="entry name" value="SGNH hydrolase"/>
    <property type="match status" value="1"/>
</dbReference>
<evidence type="ECO:0000313" key="2">
    <source>
        <dbReference type="EMBL" id="MDZ5758606.1"/>
    </source>
</evidence>
<protein>
    <submittedName>
        <fullName evidence="2">SGNH/GDSL hydrolase family protein</fullName>
        <ecNumber evidence="2">3.1.-.-</ecNumber>
    </submittedName>
</protein>
<name>A0AAW9JYN4_CARML</name>
<keyword evidence="2" id="KW-0378">Hydrolase</keyword>
<keyword evidence="1" id="KW-0472">Membrane</keyword>
<dbReference type="EMBL" id="JAVBVO010000003">
    <property type="protein sequence ID" value="MDZ5758606.1"/>
    <property type="molecule type" value="Genomic_DNA"/>
</dbReference>
<accession>A0AAW9JYN4</accession>